<dbReference type="EMBL" id="ADBV01014851">
    <property type="protein sequence ID" value="EJW73039.1"/>
    <property type="molecule type" value="Genomic_DNA"/>
</dbReference>
<evidence type="ECO:0000313" key="2">
    <source>
        <dbReference type="Proteomes" id="UP000004810"/>
    </source>
</evidence>
<dbReference type="Proteomes" id="UP000004810">
    <property type="component" value="Unassembled WGS sequence"/>
</dbReference>
<comment type="caution">
    <text evidence="1">The sequence shown here is derived from an EMBL/GenBank/DDBJ whole genome shotgun (WGS) entry which is preliminary data.</text>
</comment>
<sequence length="87" mass="10098">YQPSFGTDEDLLKYQEMKTIFNNASTMNVGKFLSNNKRASKDDTIHETDEQEVAQRTNSAVRLQQQQKKRIQILPSEIHYYISSLGM</sequence>
<organism evidence="1 2">
    <name type="scientific">Wuchereria bancrofti</name>
    <dbReference type="NCBI Taxonomy" id="6293"/>
    <lineage>
        <taxon>Eukaryota</taxon>
        <taxon>Metazoa</taxon>
        <taxon>Ecdysozoa</taxon>
        <taxon>Nematoda</taxon>
        <taxon>Chromadorea</taxon>
        <taxon>Rhabditida</taxon>
        <taxon>Spirurina</taxon>
        <taxon>Spiruromorpha</taxon>
        <taxon>Filarioidea</taxon>
        <taxon>Onchocercidae</taxon>
        <taxon>Wuchereria</taxon>
    </lineage>
</organism>
<accession>J9ECD6</accession>
<protein>
    <submittedName>
        <fullName evidence="1">Uncharacterized protein</fullName>
    </submittedName>
</protein>
<dbReference type="AlphaFoldDB" id="J9ECD6"/>
<feature type="non-terminal residue" evidence="1">
    <location>
        <position position="1"/>
    </location>
</feature>
<evidence type="ECO:0000313" key="1">
    <source>
        <dbReference type="EMBL" id="EJW73039.1"/>
    </source>
</evidence>
<gene>
    <name evidence="1" type="ORF">WUBG_16055</name>
</gene>
<name>J9ECD6_WUCBA</name>
<reference evidence="2" key="1">
    <citation type="submission" date="2012-08" db="EMBL/GenBank/DDBJ databases">
        <title>The Genome Sequence of Wuchereria bancrofti.</title>
        <authorList>
            <person name="Nutman T.B."/>
            <person name="Fink D.L."/>
            <person name="Russ C."/>
            <person name="Young S."/>
            <person name="Zeng Q."/>
            <person name="Koehrsen M."/>
            <person name="Alvarado L."/>
            <person name="Berlin A."/>
            <person name="Chapman S.B."/>
            <person name="Chen Z."/>
            <person name="Freedman E."/>
            <person name="Gellesch M."/>
            <person name="Goldberg J."/>
            <person name="Griggs A."/>
            <person name="Gujja S."/>
            <person name="Heilman E.R."/>
            <person name="Heiman D."/>
            <person name="Hepburn T."/>
            <person name="Howarth C."/>
            <person name="Jen D."/>
            <person name="Larson L."/>
            <person name="Lewis B."/>
            <person name="Mehta T."/>
            <person name="Park D."/>
            <person name="Pearson M."/>
            <person name="Roberts A."/>
            <person name="Saif S."/>
            <person name="Shea T."/>
            <person name="Shenoy N."/>
            <person name="Sisk P."/>
            <person name="Stolte C."/>
            <person name="Sykes S."/>
            <person name="Walk T."/>
            <person name="White J."/>
            <person name="Yandava C."/>
            <person name="Haas B."/>
            <person name="Henn M.R."/>
            <person name="Nusbaum C."/>
            <person name="Birren B."/>
        </authorList>
    </citation>
    <scope>NUCLEOTIDE SEQUENCE [LARGE SCALE GENOMIC DNA]</scope>
    <source>
        <strain evidence="2">NA</strain>
    </source>
</reference>
<proteinExistence type="predicted"/>